<feature type="transmembrane region" description="Helical" evidence="2">
    <location>
        <begin position="272"/>
        <end position="293"/>
    </location>
</feature>
<accession>A0A1L9T068</accession>
<keyword evidence="2" id="KW-1133">Transmembrane helix</keyword>
<gene>
    <name evidence="5" type="ORF">ASPSYDRAFT_163768</name>
</gene>
<proteinExistence type="predicted"/>
<feature type="transmembrane region" description="Helical" evidence="2">
    <location>
        <begin position="313"/>
        <end position="334"/>
    </location>
</feature>
<name>A0A1L9T068_9EURO</name>
<keyword evidence="2" id="KW-0812">Transmembrane</keyword>
<feature type="transmembrane region" description="Helical" evidence="2">
    <location>
        <begin position="433"/>
        <end position="453"/>
    </location>
</feature>
<evidence type="ECO:0000259" key="4">
    <source>
        <dbReference type="Pfam" id="PF10355"/>
    </source>
</evidence>
<feature type="transmembrane region" description="Helical" evidence="2">
    <location>
        <begin position="70"/>
        <end position="92"/>
    </location>
</feature>
<dbReference type="EMBL" id="KV878599">
    <property type="protein sequence ID" value="OJJ52864.1"/>
    <property type="molecule type" value="Genomic_DNA"/>
</dbReference>
<evidence type="ECO:0000256" key="2">
    <source>
        <dbReference type="SAM" id="Phobius"/>
    </source>
</evidence>
<feature type="compositionally biased region" description="Low complexity" evidence="1">
    <location>
        <begin position="9"/>
        <end position="21"/>
    </location>
</feature>
<feature type="domain" description="Protein YTP1-like C-terminal" evidence="4">
    <location>
        <begin position="238"/>
        <end position="524"/>
    </location>
</feature>
<feature type="transmembrane region" description="Helical" evidence="2">
    <location>
        <begin position="233"/>
        <end position="252"/>
    </location>
</feature>
<reference evidence="6" key="1">
    <citation type="journal article" date="2017" name="Genome Biol.">
        <title>Comparative genomics reveals high biological diversity and specific adaptations in the industrially and medically important fungal genus Aspergillus.</title>
        <authorList>
            <person name="de Vries R.P."/>
            <person name="Riley R."/>
            <person name="Wiebenga A."/>
            <person name="Aguilar-Osorio G."/>
            <person name="Amillis S."/>
            <person name="Uchima C.A."/>
            <person name="Anderluh G."/>
            <person name="Asadollahi M."/>
            <person name="Askin M."/>
            <person name="Barry K."/>
            <person name="Battaglia E."/>
            <person name="Bayram O."/>
            <person name="Benocci T."/>
            <person name="Braus-Stromeyer S.A."/>
            <person name="Caldana C."/>
            <person name="Canovas D."/>
            <person name="Cerqueira G.C."/>
            <person name="Chen F."/>
            <person name="Chen W."/>
            <person name="Choi C."/>
            <person name="Clum A."/>
            <person name="Dos Santos R.A."/>
            <person name="Damasio A.R."/>
            <person name="Diallinas G."/>
            <person name="Emri T."/>
            <person name="Fekete E."/>
            <person name="Flipphi M."/>
            <person name="Freyberg S."/>
            <person name="Gallo A."/>
            <person name="Gournas C."/>
            <person name="Habgood R."/>
            <person name="Hainaut M."/>
            <person name="Harispe M.L."/>
            <person name="Henrissat B."/>
            <person name="Hilden K.S."/>
            <person name="Hope R."/>
            <person name="Hossain A."/>
            <person name="Karabika E."/>
            <person name="Karaffa L."/>
            <person name="Karanyi Z."/>
            <person name="Krasevec N."/>
            <person name="Kuo A."/>
            <person name="Kusch H."/>
            <person name="LaButti K."/>
            <person name="Lagendijk E.L."/>
            <person name="Lapidus A."/>
            <person name="Levasseur A."/>
            <person name="Lindquist E."/>
            <person name="Lipzen A."/>
            <person name="Logrieco A.F."/>
            <person name="MacCabe A."/>
            <person name="Maekelae M.R."/>
            <person name="Malavazi I."/>
            <person name="Melin P."/>
            <person name="Meyer V."/>
            <person name="Mielnichuk N."/>
            <person name="Miskei M."/>
            <person name="Molnar A.P."/>
            <person name="Mule G."/>
            <person name="Ngan C.Y."/>
            <person name="Orejas M."/>
            <person name="Orosz E."/>
            <person name="Ouedraogo J.P."/>
            <person name="Overkamp K.M."/>
            <person name="Park H.-S."/>
            <person name="Perrone G."/>
            <person name="Piumi F."/>
            <person name="Punt P.J."/>
            <person name="Ram A.F."/>
            <person name="Ramon A."/>
            <person name="Rauscher S."/>
            <person name="Record E."/>
            <person name="Riano-Pachon D.M."/>
            <person name="Robert V."/>
            <person name="Roehrig J."/>
            <person name="Ruller R."/>
            <person name="Salamov A."/>
            <person name="Salih N.S."/>
            <person name="Samson R.A."/>
            <person name="Sandor E."/>
            <person name="Sanguinetti M."/>
            <person name="Schuetze T."/>
            <person name="Sepcic K."/>
            <person name="Shelest E."/>
            <person name="Sherlock G."/>
            <person name="Sophianopoulou V."/>
            <person name="Squina F.M."/>
            <person name="Sun H."/>
            <person name="Susca A."/>
            <person name="Todd R.B."/>
            <person name="Tsang A."/>
            <person name="Unkles S.E."/>
            <person name="van de Wiele N."/>
            <person name="van Rossen-Uffink D."/>
            <person name="Oliveira J.V."/>
            <person name="Vesth T.C."/>
            <person name="Visser J."/>
            <person name="Yu J.-H."/>
            <person name="Zhou M."/>
            <person name="Andersen M.R."/>
            <person name="Archer D.B."/>
            <person name="Baker S.E."/>
            <person name="Benoit I."/>
            <person name="Brakhage A.A."/>
            <person name="Braus G.H."/>
            <person name="Fischer R."/>
            <person name="Frisvad J.C."/>
            <person name="Goldman G.H."/>
            <person name="Houbraken J."/>
            <person name="Oakley B."/>
            <person name="Pocsi I."/>
            <person name="Scazzocchio C."/>
            <person name="Seiboth B."/>
            <person name="vanKuyk P.A."/>
            <person name="Wortman J."/>
            <person name="Dyer P.S."/>
            <person name="Grigoriev I.V."/>
        </authorList>
    </citation>
    <scope>NUCLEOTIDE SEQUENCE [LARGE SCALE GENOMIC DNA]</scope>
    <source>
        <strain evidence="6">CBS 593.65</strain>
    </source>
</reference>
<dbReference type="AlphaFoldDB" id="A0A1L9T068"/>
<dbReference type="RefSeq" id="XP_040696670.1">
    <property type="nucleotide sequence ID" value="XM_040843192.1"/>
</dbReference>
<feature type="transmembrane region" description="Helical" evidence="2">
    <location>
        <begin position="465"/>
        <end position="485"/>
    </location>
</feature>
<dbReference type="Pfam" id="PF10355">
    <property type="entry name" value="Ytp1"/>
    <property type="match status" value="1"/>
</dbReference>
<feature type="transmembrane region" description="Helical" evidence="2">
    <location>
        <begin position="505"/>
        <end position="527"/>
    </location>
</feature>
<dbReference type="OrthoDB" id="4005299at2759"/>
<dbReference type="Proteomes" id="UP000184356">
    <property type="component" value="Unassembled WGS sequence"/>
</dbReference>
<evidence type="ECO:0000259" key="3">
    <source>
        <dbReference type="Pfam" id="PF10348"/>
    </source>
</evidence>
<dbReference type="STRING" id="1036612.A0A1L9T068"/>
<dbReference type="GeneID" id="63759265"/>
<evidence type="ECO:0000313" key="5">
    <source>
        <dbReference type="EMBL" id="OJJ52864.1"/>
    </source>
</evidence>
<feature type="transmembrane region" description="Helical" evidence="2">
    <location>
        <begin position="42"/>
        <end position="63"/>
    </location>
</feature>
<evidence type="ECO:0008006" key="7">
    <source>
        <dbReference type="Google" id="ProtNLM"/>
    </source>
</evidence>
<sequence>MDMNMDMHSTSSATAPTASASHNAQDKSPTSYFAYGEHSTTILAHIALMVLAWCFVLPAAVLLSVGRSRLALPAQFLFLLFNTVGLLFGIVYNSQSPDLYENNAHHKIGWIATGVFTVQVVLALLFVYDGRGEVKKSNRAGFLHIATDEPEYRAMDEYRASRDSGQGTEPLSSCASQAEDGDFEQPNDEKPSGLRGWFYSSILHRFLLMRVPGMVSNRVLRIFNVLYNAIDRIILPFGFAAIATGAVTYGGIFHGIEVFNGVAHFIKGGIFFWYGVLTLGRFIGAWADLGWAWNKKPPAYIVGWKAKVPSGEFMESFVISLYGVTNVFLEHLAGWGEEWTARDMEHVAISIMFFGGGLAGMLFESRRIREALNNTLLPRSPSYNDSDDDNWRPPKSQRVPLNPTPALIILLLGIMMGSHHQSSMTSTMVHKQWGNMLVGFAIARGMTYILLFLRPPTSYLPGRPPTEIVAAFCLMAGGLIFMLSARDIIEAMEFYEVDAMFTFTVGMGFTAFVMSLVVLAIAIKAWAVRREKLN</sequence>
<feature type="region of interest" description="Disordered" evidence="1">
    <location>
        <begin position="162"/>
        <end position="190"/>
    </location>
</feature>
<dbReference type="InterPro" id="IPR018825">
    <property type="entry name" value="DUF2427"/>
</dbReference>
<feature type="domain" description="DUF2427" evidence="3">
    <location>
        <begin position="27"/>
        <end position="126"/>
    </location>
</feature>
<feature type="compositionally biased region" description="Polar residues" evidence="1">
    <location>
        <begin position="163"/>
        <end position="176"/>
    </location>
</feature>
<protein>
    <recommendedName>
        <fullName evidence="7">Protein YTP1-like C-terminal domain-containing protein</fullName>
    </recommendedName>
</protein>
<evidence type="ECO:0000256" key="1">
    <source>
        <dbReference type="SAM" id="MobiDB-lite"/>
    </source>
</evidence>
<feature type="transmembrane region" description="Helical" evidence="2">
    <location>
        <begin position="401"/>
        <end position="421"/>
    </location>
</feature>
<keyword evidence="6" id="KW-1185">Reference proteome</keyword>
<dbReference type="Pfam" id="PF10348">
    <property type="entry name" value="DUF2427"/>
    <property type="match status" value="1"/>
</dbReference>
<dbReference type="Gene3D" id="1.20.120.1770">
    <property type="match status" value="1"/>
</dbReference>
<evidence type="ECO:0000313" key="6">
    <source>
        <dbReference type="Proteomes" id="UP000184356"/>
    </source>
</evidence>
<feature type="region of interest" description="Disordered" evidence="1">
    <location>
        <begin position="1"/>
        <end position="24"/>
    </location>
</feature>
<feature type="region of interest" description="Disordered" evidence="1">
    <location>
        <begin position="379"/>
        <end position="399"/>
    </location>
</feature>
<feature type="transmembrane region" description="Helical" evidence="2">
    <location>
        <begin position="108"/>
        <end position="128"/>
    </location>
</feature>
<dbReference type="InterPro" id="IPR018827">
    <property type="entry name" value="YTP1_C"/>
</dbReference>
<dbReference type="CDD" id="cd08760">
    <property type="entry name" value="Cyt_b561_FRRS1_like"/>
    <property type="match status" value="1"/>
</dbReference>
<dbReference type="VEuPathDB" id="FungiDB:ASPSYDRAFT_163768"/>
<dbReference type="PANTHER" id="PTHR31685:SF3">
    <property type="entry name" value="INTEGRAL MEMBRANE PROTEIN (AFU_ORTHOLOGUE AFUA_6G12730)"/>
    <property type="match status" value="1"/>
</dbReference>
<dbReference type="PANTHER" id="PTHR31685">
    <property type="entry name" value="INTEGRAL MEMBRANE PROTEIN (AFU_ORTHOLOGUE AFUA_6G12730)-RELATED"/>
    <property type="match status" value="1"/>
</dbReference>
<feature type="transmembrane region" description="Helical" evidence="2">
    <location>
        <begin position="346"/>
        <end position="363"/>
    </location>
</feature>
<organism evidence="5 6">
    <name type="scientific">Aspergillus sydowii CBS 593.65</name>
    <dbReference type="NCBI Taxonomy" id="1036612"/>
    <lineage>
        <taxon>Eukaryota</taxon>
        <taxon>Fungi</taxon>
        <taxon>Dikarya</taxon>
        <taxon>Ascomycota</taxon>
        <taxon>Pezizomycotina</taxon>
        <taxon>Eurotiomycetes</taxon>
        <taxon>Eurotiomycetidae</taxon>
        <taxon>Eurotiales</taxon>
        <taxon>Aspergillaceae</taxon>
        <taxon>Aspergillus</taxon>
        <taxon>Aspergillus subgen. Nidulantes</taxon>
    </lineage>
</organism>
<keyword evidence="2" id="KW-0472">Membrane</keyword>